<comment type="caution">
    <text evidence="4">The sequence shown here is derived from an EMBL/GenBank/DDBJ whole genome shotgun (WGS) entry which is preliminary data.</text>
</comment>
<dbReference type="SUPFAM" id="SSF53927">
    <property type="entry name" value="Cytidine deaminase-like"/>
    <property type="match status" value="1"/>
</dbReference>
<dbReference type="InterPro" id="IPR016193">
    <property type="entry name" value="Cytidine_deaminase-like"/>
</dbReference>
<dbReference type="PROSITE" id="PS00903">
    <property type="entry name" value="CYT_DCMP_DEAMINASES_1"/>
    <property type="match status" value="1"/>
</dbReference>
<gene>
    <name evidence="4" type="ORF">GCM10011534_34110</name>
</gene>
<proteinExistence type="predicted"/>
<evidence type="ECO:0000256" key="1">
    <source>
        <dbReference type="ARBA" id="ARBA00022723"/>
    </source>
</evidence>
<sequence>MYDETFMRRAIEISRQALDTPGTEPFGAVVVKGGRIVGEGINRSVMNHDPTSHGETEAIRDACRNLRTVDLRGCALYTSCEPCALCVAAMGIAGISVLYYAADMDQAGAALGTLPESARFPIDPAHLRHECGHPVAARRMPASQHLAASAAEVLNAWAARARSGG</sequence>
<dbReference type="Proteomes" id="UP000649829">
    <property type="component" value="Unassembled WGS sequence"/>
</dbReference>
<organism evidence="4 5">
    <name type="scientific">Pseudooceanicola nanhaiensis</name>
    <dbReference type="NCBI Taxonomy" id="375761"/>
    <lineage>
        <taxon>Bacteria</taxon>
        <taxon>Pseudomonadati</taxon>
        <taxon>Pseudomonadota</taxon>
        <taxon>Alphaproteobacteria</taxon>
        <taxon>Rhodobacterales</taxon>
        <taxon>Paracoccaceae</taxon>
        <taxon>Pseudooceanicola</taxon>
    </lineage>
</organism>
<dbReference type="EMBL" id="BMLF01000002">
    <property type="protein sequence ID" value="GGM09261.1"/>
    <property type="molecule type" value="Genomic_DNA"/>
</dbReference>
<keyword evidence="5" id="KW-1185">Reference proteome</keyword>
<dbReference type="GO" id="GO:0047974">
    <property type="term" value="F:guanosine deaminase activity"/>
    <property type="evidence" value="ECO:0007669"/>
    <property type="project" value="TreeGrafter"/>
</dbReference>
<evidence type="ECO:0000256" key="2">
    <source>
        <dbReference type="ARBA" id="ARBA00022833"/>
    </source>
</evidence>
<feature type="domain" description="CMP/dCMP-type deaminase" evidence="3">
    <location>
        <begin position="1"/>
        <end position="111"/>
    </location>
</feature>
<name>A0A917WJA5_9RHOB</name>
<dbReference type="PROSITE" id="PS51747">
    <property type="entry name" value="CYT_DCMP_DEAMINASES_2"/>
    <property type="match status" value="1"/>
</dbReference>
<dbReference type="InterPro" id="IPR016192">
    <property type="entry name" value="APOBEC/CMP_deaminase_Zn-bd"/>
</dbReference>
<dbReference type="Pfam" id="PF00383">
    <property type="entry name" value="dCMP_cyt_deam_1"/>
    <property type="match status" value="1"/>
</dbReference>
<accession>A0A917WJA5</accession>
<keyword evidence="1" id="KW-0479">Metal-binding</keyword>
<dbReference type="GO" id="GO:0006152">
    <property type="term" value="P:purine nucleoside catabolic process"/>
    <property type="evidence" value="ECO:0007669"/>
    <property type="project" value="TreeGrafter"/>
</dbReference>
<dbReference type="Gene3D" id="3.40.140.10">
    <property type="entry name" value="Cytidine Deaminase, domain 2"/>
    <property type="match status" value="1"/>
</dbReference>
<dbReference type="PANTHER" id="PTHR11079">
    <property type="entry name" value="CYTOSINE DEAMINASE FAMILY MEMBER"/>
    <property type="match status" value="1"/>
</dbReference>
<dbReference type="CDD" id="cd01285">
    <property type="entry name" value="nucleoside_deaminase"/>
    <property type="match status" value="1"/>
</dbReference>
<evidence type="ECO:0000313" key="4">
    <source>
        <dbReference type="EMBL" id="GGM09261.1"/>
    </source>
</evidence>
<reference evidence="4" key="1">
    <citation type="journal article" date="2014" name="Int. J. Syst. Evol. Microbiol.">
        <title>Complete genome sequence of Corynebacterium casei LMG S-19264T (=DSM 44701T), isolated from a smear-ripened cheese.</title>
        <authorList>
            <consortium name="US DOE Joint Genome Institute (JGI-PGF)"/>
            <person name="Walter F."/>
            <person name="Albersmeier A."/>
            <person name="Kalinowski J."/>
            <person name="Ruckert C."/>
        </authorList>
    </citation>
    <scope>NUCLEOTIDE SEQUENCE</scope>
    <source>
        <strain evidence="4">CGMCC 1.6293</strain>
    </source>
</reference>
<dbReference type="GO" id="GO:0008270">
    <property type="term" value="F:zinc ion binding"/>
    <property type="evidence" value="ECO:0007669"/>
    <property type="project" value="InterPro"/>
</dbReference>
<reference evidence="4" key="2">
    <citation type="submission" date="2020-09" db="EMBL/GenBank/DDBJ databases">
        <authorList>
            <person name="Sun Q."/>
            <person name="Zhou Y."/>
        </authorList>
    </citation>
    <scope>NUCLEOTIDE SEQUENCE</scope>
    <source>
        <strain evidence="4">CGMCC 1.6293</strain>
    </source>
</reference>
<evidence type="ECO:0000259" key="3">
    <source>
        <dbReference type="PROSITE" id="PS51747"/>
    </source>
</evidence>
<evidence type="ECO:0000313" key="5">
    <source>
        <dbReference type="Proteomes" id="UP000649829"/>
    </source>
</evidence>
<dbReference type="AlphaFoldDB" id="A0A917WJA5"/>
<protein>
    <recommendedName>
        <fullName evidence="3">CMP/dCMP-type deaminase domain-containing protein</fullName>
    </recommendedName>
</protein>
<dbReference type="InterPro" id="IPR002125">
    <property type="entry name" value="CMP_dCMP_dom"/>
</dbReference>
<keyword evidence="2" id="KW-0862">Zinc</keyword>
<dbReference type="PANTHER" id="PTHR11079:SF161">
    <property type="entry name" value="CMP_DCMP-TYPE DEAMINASE DOMAIN-CONTAINING PROTEIN"/>
    <property type="match status" value="1"/>
</dbReference>
<dbReference type="RefSeq" id="WP_028286824.1">
    <property type="nucleotide sequence ID" value="NZ_BMLF01000002.1"/>
</dbReference>